<accession>A0A1H3DMK3</accession>
<dbReference type="Proteomes" id="UP000198569">
    <property type="component" value="Unassembled WGS sequence"/>
</dbReference>
<dbReference type="InterPro" id="IPR018958">
    <property type="entry name" value="Knr4/Smi1-like_dom"/>
</dbReference>
<sequence length="142" mass="16983">MLKIEKIFDKYSFQKRTKKPKITIKEVESKINFSLPEDYKFYAENFVENESFIGNEFIRLWDFNEILKINSEYEILENLKNTIAIGGNGNSEFIAIEFLKSMEYRIILSPFIDLDETYHIEIGNSFTDFFERLEDGKAWFEE</sequence>
<dbReference type="SUPFAM" id="SSF160631">
    <property type="entry name" value="SMI1/KNR4-like"/>
    <property type="match status" value="1"/>
</dbReference>
<dbReference type="RefSeq" id="WP_091434111.1">
    <property type="nucleotide sequence ID" value="NZ_FNMV01000013.1"/>
</dbReference>
<dbReference type="InterPro" id="IPR037883">
    <property type="entry name" value="Knr4/Smi1-like_sf"/>
</dbReference>
<evidence type="ECO:0000313" key="3">
    <source>
        <dbReference type="Proteomes" id="UP000198569"/>
    </source>
</evidence>
<dbReference type="EMBL" id="FNMV01000013">
    <property type="protein sequence ID" value="SDX67752.1"/>
    <property type="molecule type" value="Genomic_DNA"/>
</dbReference>
<reference evidence="3" key="1">
    <citation type="submission" date="2016-10" db="EMBL/GenBank/DDBJ databases">
        <authorList>
            <person name="Varghese N."/>
            <person name="Submissions S."/>
        </authorList>
    </citation>
    <scope>NUCLEOTIDE SEQUENCE [LARGE SCALE GENOMIC DNA]</scope>
    <source>
        <strain evidence="3">DSM 15718</strain>
    </source>
</reference>
<gene>
    <name evidence="2" type="ORF">SAMN05444338_11358</name>
</gene>
<keyword evidence="3" id="KW-1185">Reference proteome</keyword>
<protein>
    <submittedName>
        <fullName evidence="2">SMI1 / KNR4 family (SUKH-1)</fullName>
    </submittedName>
</protein>
<name>A0A1H3DMK3_9FLAO</name>
<evidence type="ECO:0000313" key="2">
    <source>
        <dbReference type="EMBL" id="SDX67752.1"/>
    </source>
</evidence>
<dbReference type="OrthoDB" id="893746at2"/>
<dbReference type="Pfam" id="PF09346">
    <property type="entry name" value="SMI1_KNR4"/>
    <property type="match status" value="1"/>
</dbReference>
<dbReference type="Gene3D" id="3.40.1580.10">
    <property type="entry name" value="SMI1/KNR4-like"/>
    <property type="match status" value="1"/>
</dbReference>
<evidence type="ECO:0000259" key="1">
    <source>
        <dbReference type="Pfam" id="PF09346"/>
    </source>
</evidence>
<proteinExistence type="predicted"/>
<dbReference type="AlphaFoldDB" id="A0A1H3DMK3"/>
<organism evidence="2 3">
    <name type="scientific">Flavobacterium degerlachei</name>
    <dbReference type="NCBI Taxonomy" id="229203"/>
    <lineage>
        <taxon>Bacteria</taxon>
        <taxon>Pseudomonadati</taxon>
        <taxon>Bacteroidota</taxon>
        <taxon>Flavobacteriia</taxon>
        <taxon>Flavobacteriales</taxon>
        <taxon>Flavobacteriaceae</taxon>
        <taxon>Flavobacterium</taxon>
    </lineage>
</organism>
<feature type="domain" description="Knr4/Smi1-like" evidence="1">
    <location>
        <begin position="23"/>
        <end position="132"/>
    </location>
</feature>